<dbReference type="EMBL" id="JAMOIL010000002">
    <property type="protein sequence ID" value="MCM0619254.1"/>
    <property type="molecule type" value="Genomic_DNA"/>
</dbReference>
<feature type="compositionally biased region" description="Polar residues" evidence="2">
    <location>
        <begin position="151"/>
        <end position="160"/>
    </location>
</feature>
<keyword evidence="5" id="KW-1185">Reference proteome</keyword>
<dbReference type="PROSITE" id="PS50937">
    <property type="entry name" value="HTH_MERR_2"/>
    <property type="match status" value="1"/>
</dbReference>
<dbReference type="Gene3D" id="1.10.1660.10">
    <property type="match status" value="1"/>
</dbReference>
<dbReference type="CDD" id="cd00592">
    <property type="entry name" value="HTH_MerR-like"/>
    <property type="match status" value="1"/>
</dbReference>
<dbReference type="SMART" id="SM00422">
    <property type="entry name" value="HTH_MERR"/>
    <property type="match status" value="1"/>
</dbReference>
<gene>
    <name evidence="4" type="ORF">M8330_02950</name>
</gene>
<proteinExistence type="predicted"/>
<evidence type="ECO:0000259" key="3">
    <source>
        <dbReference type="PROSITE" id="PS50937"/>
    </source>
</evidence>
<dbReference type="PANTHER" id="PTHR30204">
    <property type="entry name" value="REDOX-CYCLING DRUG-SENSING TRANSCRIPTIONAL ACTIVATOR SOXR"/>
    <property type="match status" value="1"/>
</dbReference>
<dbReference type="PANTHER" id="PTHR30204:SF93">
    <property type="entry name" value="HTH MERR-TYPE DOMAIN-CONTAINING PROTEIN"/>
    <property type="match status" value="1"/>
</dbReference>
<evidence type="ECO:0000313" key="5">
    <source>
        <dbReference type="Proteomes" id="UP001139485"/>
    </source>
</evidence>
<name>A0A9X2IED8_9ACTN</name>
<feature type="domain" description="HTH merR-type" evidence="3">
    <location>
        <begin position="3"/>
        <end position="72"/>
    </location>
</feature>
<organism evidence="4 5">
    <name type="scientific">Nocardioides bruguierae</name>
    <dbReference type="NCBI Taxonomy" id="2945102"/>
    <lineage>
        <taxon>Bacteria</taxon>
        <taxon>Bacillati</taxon>
        <taxon>Actinomycetota</taxon>
        <taxon>Actinomycetes</taxon>
        <taxon>Propionibacteriales</taxon>
        <taxon>Nocardioidaceae</taxon>
        <taxon>Nocardioides</taxon>
    </lineage>
</organism>
<dbReference type="Proteomes" id="UP001139485">
    <property type="component" value="Unassembled WGS sequence"/>
</dbReference>
<evidence type="ECO:0000256" key="2">
    <source>
        <dbReference type="SAM" id="MobiDB-lite"/>
    </source>
</evidence>
<dbReference type="AlphaFoldDB" id="A0A9X2IED8"/>
<dbReference type="SUPFAM" id="SSF46955">
    <property type="entry name" value="Putative DNA-binding domain"/>
    <property type="match status" value="1"/>
</dbReference>
<dbReference type="InterPro" id="IPR009061">
    <property type="entry name" value="DNA-bd_dom_put_sf"/>
</dbReference>
<protein>
    <submittedName>
        <fullName evidence="4">MerR family transcriptional regulator</fullName>
    </submittedName>
</protein>
<accession>A0A9X2IED8</accession>
<dbReference type="RefSeq" id="WP_250826122.1">
    <property type="nucleotide sequence ID" value="NZ_JAMOIL010000002.1"/>
</dbReference>
<reference evidence="4" key="1">
    <citation type="submission" date="2022-05" db="EMBL/GenBank/DDBJ databases">
        <authorList>
            <person name="Tuo L."/>
        </authorList>
    </citation>
    <scope>NUCLEOTIDE SEQUENCE</scope>
    <source>
        <strain evidence="4">BSK12Z-4</strain>
    </source>
</reference>
<feature type="region of interest" description="Disordered" evidence="2">
    <location>
        <begin position="128"/>
        <end position="160"/>
    </location>
</feature>
<sequence>MSLLQIGEVAERVGLSLRSIRYYEEMRLVVPADRSAGGFRLYADADVDRLLLIKRMKPLGFPLEAMRDLLEVVDALDAGAAGAQRAALLERLAAVHAQATERAEKARRELGMAEEFATGLGDRLEALSDAPAGVPIDGPTDGAGVPDHTTESGSGSSTLP</sequence>
<comment type="caution">
    <text evidence="4">The sequence shown here is derived from an EMBL/GenBank/DDBJ whole genome shotgun (WGS) entry which is preliminary data.</text>
</comment>
<keyword evidence="1" id="KW-0238">DNA-binding</keyword>
<dbReference type="PRINTS" id="PR00040">
    <property type="entry name" value="HTHMERR"/>
</dbReference>
<dbReference type="Pfam" id="PF13411">
    <property type="entry name" value="MerR_1"/>
    <property type="match status" value="1"/>
</dbReference>
<dbReference type="InterPro" id="IPR047057">
    <property type="entry name" value="MerR_fam"/>
</dbReference>
<dbReference type="GO" id="GO:0003677">
    <property type="term" value="F:DNA binding"/>
    <property type="evidence" value="ECO:0007669"/>
    <property type="project" value="UniProtKB-KW"/>
</dbReference>
<evidence type="ECO:0000313" key="4">
    <source>
        <dbReference type="EMBL" id="MCM0619254.1"/>
    </source>
</evidence>
<dbReference type="InterPro" id="IPR000551">
    <property type="entry name" value="MerR-type_HTH_dom"/>
</dbReference>
<evidence type="ECO:0000256" key="1">
    <source>
        <dbReference type="ARBA" id="ARBA00023125"/>
    </source>
</evidence>
<dbReference type="GO" id="GO:0003700">
    <property type="term" value="F:DNA-binding transcription factor activity"/>
    <property type="evidence" value="ECO:0007669"/>
    <property type="project" value="InterPro"/>
</dbReference>